<organism evidence="1 2">
    <name type="scientific">Nitrosospira multiformis</name>
    <dbReference type="NCBI Taxonomy" id="1231"/>
    <lineage>
        <taxon>Bacteria</taxon>
        <taxon>Pseudomonadati</taxon>
        <taxon>Pseudomonadota</taxon>
        <taxon>Betaproteobacteria</taxon>
        <taxon>Nitrosomonadales</taxon>
        <taxon>Nitrosomonadaceae</taxon>
        <taxon>Nitrosospira</taxon>
    </lineage>
</organism>
<evidence type="ECO:0000313" key="2">
    <source>
        <dbReference type="Proteomes" id="UP000183471"/>
    </source>
</evidence>
<reference evidence="1 2" key="1">
    <citation type="submission" date="2016-10" db="EMBL/GenBank/DDBJ databases">
        <authorList>
            <person name="Varghese N."/>
            <person name="Submissions S."/>
        </authorList>
    </citation>
    <scope>NUCLEOTIDE SEQUENCE [LARGE SCALE GENOMIC DNA]</scope>
    <source>
        <strain evidence="1 2">Nl1</strain>
    </source>
</reference>
<protein>
    <submittedName>
        <fullName evidence="1">Uncharacterized protein</fullName>
    </submittedName>
</protein>
<proteinExistence type="predicted"/>
<accession>A0ABY0T8G1</accession>
<gene>
    <name evidence="1" type="ORF">SAMN05216402_0742</name>
</gene>
<comment type="caution">
    <text evidence="1">The sequence shown here is derived from an EMBL/GenBank/DDBJ whole genome shotgun (WGS) entry which is preliminary data.</text>
</comment>
<dbReference type="Proteomes" id="UP000183471">
    <property type="component" value="Unassembled WGS sequence"/>
</dbReference>
<sequence length="90" mass="9960">MAVTVFSTPMSKCSEIFESKHSTRISSTSFSKSFRKFFRLSVGNEFMKQISKQSIAKFSPFASLSLAKASLKVSKVSPSIMRQRALGKVA</sequence>
<evidence type="ECO:0000313" key="1">
    <source>
        <dbReference type="EMBL" id="SDQ40959.1"/>
    </source>
</evidence>
<dbReference type="EMBL" id="FNKY01000001">
    <property type="protein sequence ID" value="SDQ40959.1"/>
    <property type="molecule type" value="Genomic_DNA"/>
</dbReference>
<keyword evidence="2" id="KW-1185">Reference proteome</keyword>
<name>A0ABY0T8G1_9PROT</name>